<sequence length="345" mass="35727">MKTTIGVLSYSSANTDAAFTTYDKNGVVIAKSPAPVELSSNGLAAPYIAVASSGGKSYLIVVQSGTFVPDPTSTKSAGKGAVLTSFDVATGKLVTHAVIDNNQPINSTGNQALFTYGQSGDQSMDTATHNIFNPETGKTDTVTDAKWLGRFDGVDVTAPKKDFYNNYGPIVGQGWTVETAAIGDTDGGLPSAGKYLNLRILEPNGNTNTCETIDVHTGKPISIEPQLNKLCMYPVGANLAPYFGVLEYENGYGANVTFANPETGKVVQIDASDTFKAGFIGADGIVYGMSSAVQGTSTPAYLDLNDGTPKTLGDTTTLGPIAVSGDGTAVFQTAEGLAFINPVGQ</sequence>
<evidence type="ECO:0000313" key="1">
    <source>
        <dbReference type="EMBL" id="MFB9714384.1"/>
    </source>
</evidence>
<dbReference type="RefSeq" id="WP_376954169.1">
    <property type="nucleotide sequence ID" value="NZ_JBHMBH010000019.1"/>
</dbReference>
<reference evidence="1 2" key="1">
    <citation type="submission" date="2024-09" db="EMBL/GenBank/DDBJ databases">
        <authorList>
            <person name="Sun Q."/>
            <person name="Mori K."/>
        </authorList>
    </citation>
    <scope>NUCLEOTIDE SEQUENCE [LARGE SCALE GENOMIC DNA]</scope>
    <source>
        <strain evidence="1 2">JCM 13519</strain>
    </source>
</reference>
<accession>A0ABV5UR70</accession>
<comment type="caution">
    <text evidence="1">The sequence shown here is derived from an EMBL/GenBank/DDBJ whole genome shotgun (WGS) entry which is preliminary data.</text>
</comment>
<dbReference type="EMBL" id="JBHMBH010000019">
    <property type="protein sequence ID" value="MFB9714384.1"/>
    <property type="molecule type" value="Genomic_DNA"/>
</dbReference>
<organism evidence="1 2">
    <name type="scientific">Arthrobacter methylotrophus</name>
    <dbReference type="NCBI Taxonomy" id="121291"/>
    <lineage>
        <taxon>Bacteria</taxon>
        <taxon>Bacillati</taxon>
        <taxon>Actinomycetota</taxon>
        <taxon>Actinomycetes</taxon>
        <taxon>Micrococcales</taxon>
        <taxon>Micrococcaceae</taxon>
        <taxon>Arthrobacter</taxon>
    </lineage>
</organism>
<gene>
    <name evidence="1" type="ORF">ACFFPI_09635</name>
</gene>
<evidence type="ECO:0000313" key="2">
    <source>
        <dbReference type="Proteomes" id="UP001589536"/>
    </source>
</evidence>
<keyword evidence="2" id="KW-1185">Reference proteome</keyword>
<dbReference type="Proteomes" id="UP001589536">
    <property type="component" value="Unassembled WGS sequence"/>
</dbReference>
<protein>
    <recommendedName>
        <fullName evidence="3">DUF839 domain-containing protein</fullName>
    </recommendedName>
</protein>
<evidence type="ECO:0008006" key="3">
    <source>
        <dbReference type="Google" id="ProtNLM"/>
    </source>
</evidence>
<name>A0ABV5UR70_9MICC</name>
<proteinExistence type="predicted"/>